<dbReference type="AlphaFoldDB" id="A0A0A9CEY5"/>
<evidence type="ECO:0000313" key="1">
    <source>
        <dbReference type="EMBL" id="JAD70057.1"/>
    </source>
</evidence>
<organism evidence="1">
    <name type="scientific">Arundo donax</name>
    <name type="common">Giant reed</name>
    <name type="synonym">Donax arundinaceus</name>
    <dbReference type="NCBI Taxonomy" id="35708"/>
    <lineage>
        <taxon>Eukaryota</taxon>
        <taxon>Viridiplantae</taxon>
        <taxon>Streptophyta</taxon>
        <taxon>Embryophyta</taxon>
        <taxon>Tracheophyta</taxon>
        <taxon>Spermatophyta</taxon>
        <taxon>Magnoliopsida</taxon>
        <taxon>Liliopsida</taxon>
        <taxon>Poales</taxon>
        <taxon>Poaceae</taxon>
        <taxon>PACMAD clade</taxon>
        <taxon>Arundinoideae</taxon>
        <taxon>Arundineae</taxon>
        <taxon>Arundo</taxon>
    </lineage>
</organism>
<sequence length="63" mass="7035">MHSLEILPLDFTRLSSLISVQLIITAKQIGHSMPGGRKGCEKNSWKHQAFVCSSLVQIEGLHY</sequence>
<reference evidence="1" key="2">
    <citation type="journal article" date="2015" name="Data Brief">
        <title>Shoot transcriptome of the giant reed, Arundo donax.</title>
        <authorList>
            <person name="Barrero R.A."/>
            <person name="Guerrero F.D."/>
            <person name="Moolhuijzen P."/>
            <person name="Goolsby J.A."/>
            <person name="Tidwell J."/>
            <person name="Bellgard S.E."/>
            <person name="Bellgard M.I."/>
        </authorList>
    </citation>
    <scope>NUCLEOTIDE SEQUENCE</scope>
    <source>
        <tissue evidence="1">Shoot tissue taken approximately 20 cm above the soil surface</tissue>
    </source>
</reference>
<reference evidence="1" key="1">
    <citation type="submission" date="2014-09" db="EMBL/GenBank/DDBJ databases">
        <authorList>
            <person name="Magalhaes I.L.F."/>
            <person name="Oliveira U."/>
            <person name="Santos F.R."/>
            <person name="Vidigal T.H.D.A."/>
            <person name="Brescovit A.D."/>
            <person name="Santos A.J."/>
        </authorList>
    </citation>
    <scope>NUCLEOTIDE SEQUENCE</scope>
    <source>
        <tissue evidence="1">Shoot tissue taken approximately 20 cm above the soil surface</tissue>
    </source>
</reference>
<dbReference type="EMBL" id="GBRH01227838">
    <property type="protein sequence ID" value="JAD70057.1"/>
    <property type="molecule type" value="Transcribed_RNA"/>
</dbReference>
<proteinExistence type="predicted"/>
<name>A0A0A9CEY5_ARUDO</name>
<accession>A0A0A9CEY5</accession>
<protein>
    <submittedName>
        <fullName evidence="1">Uncharacterized protein</fullName>
    </submittedName>
</protein>